<protein>
    <recommendedName>
        <fullName evidence="7">Bacterial surface antigen (D15) domain-containing protein</fullName>
    </recommendedName>
</protein>
<feature type="domain" description="Bacterial surface antigen (D15)" evidence="7">
    <location>
        <begin position="586"/>
        <end position="837"/>
    </location>
</feature>
<dbReference type="Gene3D" id="2.40.160.50">
    <property type="entry name" value="membrane protein fhac: a member of the omp85/tpsb transporter family"/>
    <property type="match status" value="1"/>
</dbReference>
<evidence type="ECO:0000256" key="4">
    <source>
        <dbReference type="ARBA" id="ARBA00023136"/>
    </source>
</evidence>
<dbReference type="PROSITE" id="PS51257">
    <property type="entry name" value="PROKAR_LIPOPROTEIN"/>
    <property type="match status" value="1"/>
</dbReference>
<evidence type="ECO:0000313" key="9">
    <source>
        <dbReference type="Proteomes" id="UP000191680"/>
    </source>
</evidence>
<evidence type="ECO:0000256" key="3">
    <source>
        <dbReference type="ARBA" id="ARBA00022729"/>
    </source>
</evidence>
<evidence type="ECO:0000313" key="8">
    <source>
        <dbReference type="EMBL" id="OQD43920.1"/>
    </source>
</evidence>
<dbReference type="Pfam" id="PF01103">
    <property type="entry name" value="Omp85"/>
    <property type="match status" value="1"/>
</dbReference>
<accession>A0A1V6LUS8</accession>
<evidence type="ECO:0000256" key="2">
    <source>
        <dbReference type="ARBA" id="ARBA00022692"/>
    </source>
</evidence>
<sequence length="858" mass="97833">MLKKGRANLGLLLVAIALFSCNAVKKVGEDEYLLTENEILIDSVKTKDPIIKNLISQKPNSNILGYPLRLNLYNLAKDNPDSLYHAWLNKKPKRKERLTKFLSAKQVERLGNSFLVTGYNDFLKNTGEAPVVIDTSKARKSAERLAAYYATKGYFNATAQYTIAPSKKEKRASISYKATLRKPYFIDSLDTKIATAELDSIYRKNIDSSKVRAKQQFDLEKFNKERERLTTLYRNSGIYNFQESSINFDIIRDTIKGNDDQKMDITLNVNNPRSNNDSITAKPYKVHRFNKINIYPDYSYDTDIDKLDTIQHENYTIYFKDKLKYSPKALTDAIFFEKDSVYRDLDYIRTNRQVTNLNTFRYPNIELTPIDTLGLLDADVYLAARPKYSLDASFELTRSNIQQLGIGFGGSVITRNVFGGAETLSLSARGSIGFLDSDISNESISSELGGDINLTFPRIWFPFNTEKVIPYYMLPQTRLSVGTSFQNNIGLDRQSLNSVLSYSWSPTTLKKHNIELLNIEFVRNTDVKDFFNVYNNTYDRLDEIANLYQDPNEYPELASAFETFDSEIDSLRLIIPKGTEDFIDTVTTQGFDITQDNLETVRSIQERKDRLTSNNLIFTTNYTFSQNNRENLTDNTFYSFRALIESAGNLLSLTENIIPFEQNENDQGLVFGVPYSQYIKGELDYIKHWELNPDNVVAFRGFVGLAVPYGNANSIPFVRSYFAGGSNDNRAWNVYSLGPGKTDDVNDFNEANFKIGLNLEYRFPILGDIKGALFADAGNIWNVFDNVTDPDAQFNGISSLGDMALGSGFGLRYDLSYFVIRLDLGFKTYNPALDYSDRWFTDFNLGEAVWNIGINYPF</sequence>
<keyword evidence="3 6" id="KW-0732">Signal</keyword>
<gene>
    <name evidence="8" type="ORF">BUL40_04770</name>
</gene>
<evidence type="ECO:0000256" key="1">
    <source>
        <dbReference type="ARBA" id="ARBA00004370"/>
    </source>
</evidence>
<dbReference type="OrthoDB" id="9814535at2"/>
<dbReference type="RefSeq" id="WP_080318282.1">
    <property type="nucleotide sequence ID" value="NZ_MTBC01000002.1"/>
</dbReference>
<comment type="subcellular location">
    <subcellularLocation>
        <location evidence="1">Membrane</location>
    </subcellularLocation>
</comment>
<proteinExistence type="predicted"/>
<reference evidence="8 9" key="1">
    <citation type="submission" date="2016-12" db="EMBL/GenBank/DDBJ databases">
        <authorList>
            <person name="Song W.-J."/>
            <person name="Kurnit D.M."/>
        </authorList>
    </citation>
    <scope>NUCLEOTIDE SEQUENCE [LARGE SCALE GENOMIC DNA]</scope>
    <source>
        <strain evidence="8 9">HSG9</strain>
    </source>
</reference>
<comment type="caution">
    <text evidence="8">The sequence shown here is derived from an EMBL/GenBank/DDBJ whole genome shotgun (WGS) entry which is preliminary data.</text>
</comment>
<feature type="chain" id="PRO_5012076602" description="Bacterial surface antigen (D15) domain-containing protein" evidence="6">
    <location>
        <begin position="26"/>
        <end position="858"/>
    </location>
</feature>
<keyword evidence="4" id="KW-0472">Membrane</keyword>
<dbReference type="GO" id="GO:0019867">
    <property type="term" value="C:outer membrane"/>
    <property type="evidence" value="ECO:0007669"/>
    <property type="project" value="InterPro"/>
</dbReference>
<organism evidence="8 9">
    <name type="scientific">Croceivirga radicis</name>
    <dbReference type="NCBI Taxonomy" id="1929488"/>
    <lineage>
        <taxon>Bacteria</taxon>
        <taxon>Pseudomonadati</taxon>
        <taxon>Bacteroidota</taxon>
        <taxon>Flavobacteriia</taxon>
        <taxon>Flavobacteriales</taxon>
        <taxon>Flavobacteriaceae</taxon>
        <taxon>Croceivirga</taxon>
    </lineage>
</organism>
<dbReference type="PANTHER" id="PTHR12815">
    <property type="entry name" value="SORTING AND ASSEMBLY MACHINERY SAMM50 PROTEIN FAMILY MEMBER"/>
    <property type="match status" value="1"/>
</dbReference>
<keyword evidence="9" id="KW-1185">Reference proteome</keyword>
<dbReference type="InterPro" id="IPR039910">
    <property type="entry name" value="D15-like"/>
</dbReference>
<dbReference type="Proteomes" id="UP000191680">
    <property type="component" value="Unassembled WGS sequence"/>
</dbReference>
<dbReference type="AlphaFoldDB" id="A0A1V6LUS8"/>
<dbReference type="InterPro" id="IPR000184">
    <property type="entry name" value="Bac_surfAg_D15"/>
</dbReference>
<keyword evidence="2" id="KW-0812">Transmembrane</keyword>
<dbReference type="EMBL" id="MTBC01000002">
    <property type="protein sequence ID" value="OQD43920.1"/>
    <property type="molecule type" value="Genomic_DNA"/>
</dbReference>
<evidence type="ECO:0000256" key="5">
    <source>
        <dbReference type="ARBA" id="ARBA00023237"/>
    </source>
</evidence>
<feature type="signal peptide" evidence="6">
    <location>
        <begin position="1"/>
        <end position="25"/>
    </location>
</feature>
<name>A0A1V6LUS8_9FLAO</name>
<evidence type="ECO:0000256" key="6">
    <source>
        <dbReference type="SAM" id="SignalP"/>
    </source>
</evidence>
<keyword evidence="5" id="KW-0998">Cell outer membrane</keyword>
<evidence type="ECO:0000259" key="7">
    <source>
        <dbReference type="Pfam" id="PF01103"/>
    </source>
</evidence>
<dbReference type="PANTHER" id="PTHR12815:SF47">
    <property type="entry name" value="TRANSLOCATION AND ASSEMBLY MODULE SUBUNIT TAMA"/>
    <property type="match status" value="1"/>
</dbReference>